<dbReference type="STRING" id="48256.CLHUN_13970"/>
<dbReference type="Proteomes" id="UP000191554">
    <property type="component" value="Unassembled WGS sequence"/>
</dbReference>
<keyword evidence="5" id="KW-1185">Reference proteome</keyword>
<accession>A0A1V4SM24</accession>
<keyword evidence="2" id="KW-0732">Signal</keyword>
<dbReference type="PROSITE" id="PS51272">
    <property type="entry name" value="SLH"/>
    <property type="match status" value="2"/>
</dbReference>
<dbReference type="RefSeq" id="WP_080063842.1">
    <property type="nucleotide sequence ID" value="NZ_MZGX01000007.1"/>
</dbReference>
<feature type="chain" id="PRO_5012347291" evidence="2">
    <location>
        <begin position="26"/>
        <end position="282"/>
    </location>
</feature>
<evidence type="ECO:0000313" key="5">
    <source>
        <dbReference type="Proteomes" id="UP000191554"/>
    </source>
</evidence>
<dbReference type="OrthoDB" id="174569at2"/>
<proteinExistence type="predicted"/>
<dbReference type="InterPro" id="IPR001119">
    <property type="entry name" value="SLH_dom"/>
</dbReference>
<evidence type="ECO:0000256" key="2">
    <source>
        <dbReference type="SAM" id="SignalP"/>
    </source>
</evidence>
<evidence type="ECO:0000256" key="1">
    <source>
        <dbReference type="ARBA" id="ARBA00022737"/>
    </source>
</evidence>
<sequence>MKKYNTKYIFVLILSLLISGFSVQAADANGVKVTSRYLEGKYQITLTSQEKNKGIKIVAVSPRNGKTVNVTYSFTKGGSTSASASIDEYMVIAPFRVITTNTDNLSFRPYSDIINTEYDEYVRHLHDAGITVAFSGTAFKPKNSITRAELASMLAVALNLKLDTAAKTKYGDVEKHWAKKYINAVVGKGLMKAANDKAFKPDDKVTVAEACSIISKSFSFKTKSEGVYTKIKKNQWYTESVQNVFNLKILTPQDSIYKTFKETNSISRGDFSMMLSRALSTY</sequence>
<dbReference type="Pfam" id="PF00395">
    <property type="entry name" value="SLH"/>
    <property type="match status" value="2"/>
</dbReference>
<evidence type="ECO:0000313" key="4">
    <source>
        <dbReference type="EMBL" id="OPX44843.1"/>
    </source>
</evidence>
<comment type="caution">
    <text evidence="4">The sequence shown here is derived from an EMBL/GenBank/DDBJ whole genome shotgun (WGS) entry which is preliminary data.</text>
</comment>
<dbReference type="AlphaFoldDB" id="A0A1V4SM24"/>
<organism evidence="4 5">
    <name type="scientific">Ruminiclostridium hungatei</name>
    <name type="common">Clostridium hungatei</name>
    <dbReference type="NCBI Taxonomy" id="48256"/>
    <lineage>
        <taxon>Bacteria</taxon>
        <taxon>Bacillati</taxon>
        <taxon>Bacillota</taxon>
        <taxon>Clostridia</taxon>
        <taxon>Eubacteriales</taxon>
        <taxon>Oscillospiraceae</taxon>
        <taxon>Ruminiclostridium</taxon>
    </lineage>
</organism>
<protein>
    <submittedName>
        <fullName evidence="4">Cellulosome-anchoring protein</fullName>
    </submittedName>
</protein>
<feature type="domain" description="SLH" evidence="3">
    <location>
        <begin position="105"/>
        <end position="168"/>
    </location>
</feature>
<name>A0A1V4SM24_RUMHU</name>
<dbReference type="EMBL" id="MZGX01000007">
    <property type="protein sequence ID" value="OPX44843.1"/>
    <property type="molecule type" value="Genomic_DNA"/>
</dbReference>
<feature type="domain" description="SLH" evidence="3">
    <location>
        <begin position="169"/>
        <end position="228"/>
    </location>
</feature>
<feature type="signal peptide" evidence="2">
    <location>
        <begin position="1"/>
        <end position="25"/>
    </location>
</feature>
<reference evidence="4 5" key="1">
    <citation type="submission" date="2017-03" db="EMBL/GenBank/DDBJ databases">
        <title>Genome sequence of Clostridium hungatei DSM 14427.</title>
        <authorList>
            <person name="Poehlein A."/>
            <person name="Daniel R."/>
        </authorList>
    </citation>
    <scope>NUCLEOTIDE SEQUENCE [LARGE SCALE GENOMIC DNA]</scope>
    <source>
        <strain evidence="4 5">DSM 14427</strain>
    </source>
</reference>
<keyword evidence="1" id="KW-0677">Repeat</keyword>
<gene>
    <name evidence="4" type="primary">ancA_1</name>
    <name evidence="4" type="ORF">CLHUN_13970</name>
</gene>
<evidence type="ECO:0000259" key="3">
    <source>
        <dbReference type="PROSITE" id="PS51272"/>
    </source>
</evidence>